<dbReference type="InterPro" id="IPR054275">
    <property type="entry name" value="DUF7006"/>
</dbReference>
<dbReference type="Pfam" id="PF22652">
    <property type="entry name" value="DUF7006"/>
    <property type="match status" value="1"/>
</dbReference>
<dbReference type="STRING" id="1834191.A5886_000574"/>
<dbReference type="RefSeq" id="WP_086273554.1">
    <property type="nucleotide sequence ID" value="NZ_NGKU01000001.1"/>
</dbReference>
<dbReference type="AlphaFoldDB" id="A0A242A3A4"/>
<name>A0A242A3A4_9ENTE</name>
<dbReference type="Proteomes" id="UP000195043">
    <property type="component" value="Unassembled WGS sequence"/>
</dbReference>
<dbReference type="EMBL" id="NGKU01000001">
    <property type="protein sequence ID" value="OTN75504.1"/>
    <property type="molecule type" value="Genomic_DNA"/>
</dbReference>
<protein>
    <submittedName>
        <fullName evidence="1">Uncharacterized protein</fullName>
    </submittedName>
</protein>
<evidence type="ECO:0000313" key="1">
    <source>
        <dbReference type="EMBL" id="OTN75504.1"/>
    </source>
</evidence>
<evidence type="ECO:0000313" key="2">
    <source>
        <dbReference type="Proteomes" id="UP000195043"/>
    </source>
</evidence>
<organism evidence="1 2">
    <name type="scientific">Candidatus Enterococcus testudinis</name>
    <dbReference type="NCBI Taxonomy" id="1834191"/>
    <lineage>
        <taxon>Bacteria</taxon>
        <taxon>Bacillati</taxon>
        <taxon>Bacillota</taxon>
        <taxon>Bacilli</taxon>
        <taxon>Lactobacillales</taxon>
        <taxon>Enterococcaceae</taxon>
        <taxon>Enterococcus</taxon>
    </lineage>
</organism>
<dbReference type="OrthoDB" id="2186401at2"/>
<keyword evidence="2" id="KW-1185">Reference proteome</keyword>
<comment type="caution">
    <text evidence="1">The sequence shown here is derived from an EMBL/GenBank/DDBJ whole genome shotgun (WGS) entry which is preliminary data.</text>
</comment>
<sequence>MQLDQIDSPKQYLSYFDTMVYQANCQTVYPKIYSFYQDLCHQFEVLYMSNNEQLFYTFSQLLAIDAQLQIICEFLSFDEVDECIANHGEEDFIQMIQMDKNSYYRELAGYKKNHQPPWGIMFLSEKL</sequence>
<accession>A0A242A3A4</accession>
<reference evidence="1 2" key="1">
    <citation type="submission" date="2017-05" db="EMBL/GenBank/DDBJ databases">
        <title>The Genome Sequence of Enterococcus sp. 8G7_MSG3316.</title>
        <authorList>
            <consortium name="The Broad Institute Genomics Platform"/>
            <consortium name="The Broad Institute Genomic Center for Infectious Diseases"/>
            <person name="Earl A."/>
            <person name="Manson A."/>
            <person name="Schwartman J."/>
            <person name="Gilmore M."/>
            <person name="Abouelleil A."/>
            <person name="Cao P."/>
            <person name="Chapman S."/>
            <person name="Cusick C."/>
            <person name="Shea T."/>
            <person name="Young S."/>
            <person name="Neafsey D."/>
            <person name="Nusbaum C."/>
            <person name="Birren B."/>
        </authorList>
    </citation>
    <scope>NUCLEOTIDE SEQUENCE [LARGE SCALE GENOMIC DNA]</scope>
    <source>
        <strain evidence="1 2">8G7_MSG3316</strain>
    </source>
</reference>
<gene>
    <name evidence="1" type="ORF">A5886_000574</name>
</gene>
<proteinExistence type="predicted"/>